<dbReference type="AlphaFoldDB" id="A0A381N936"/>
<gene>
    <name evidence="8" type="ORF">METZ01_LOCUS3879</name>
</gene>
<dbReference type="CDD" id="cd06453">
    <property type="entry name" value="SufS_like"/>
    <property type="match status" value="1"/>
</dbReference>
<dbReference type="InterPro" id="IPR000192">
    <property type="entry name" value="Aminotrans_V_dom"/>
</dbReference>
<dbReference type="Pfam" id="PF00266">
    <property type="entry name" value="Aminotran_5"/>
    <property type="match status" value="1"/>
</dbReference>
<evidence type="ECO:0000256" key="2">
    <source>
        <dbReference type="ARBA" id="ARBA00010447"/>
    </source>
</evidence>
<dbReference type="InterPro" id="IPR015424">
    <property type="entry name" value="PyrdxlP-dep_Trfase"/>
</dbReference>
<dbReference type="InterPro" id="IPR020578">
    <property type="entry name" value="Aminotrans_V_PyrdxlP_BS"/>
</dbReference>
<accession>A0A381N936</accession>
<name>A0A381N936_9ZZZZ</name>
<sequence length="400" mass="43884">MVFSVSDVKKDFPIFSDPTLIYLDSASTSQKPRTVLDALGSVYREANANVHRAIYSLGSEATERFETARTKVAHFINATSEKEIVFTGGTTGSINLLAFSLGTQLNVGDEILVSEMEHHSNLVPWQLAAQRNGASLRYIPITESGDLDLKDYEKYFTPKTKIVSITHMSNVLGTINPATEIGQMAHDVGAIFILDGAQSVSHLPVDIQKLDCDFLAFSGHKMLGPTGVGVLWGKMEILESMHPFMGGGEMIETVTMESSTWNAVPYKFEAGTPNFVQAIGLGAAVDYLSELGMASVQAHEKELTDYAIEKLNNIEGMRIHGSPEDRGGVISFNIENIHPHDLAQFLNEDNIAIRVGHHCAQPLLNTLGETATARISFYIYNDISDIDKFCQSLGSIRDYF</sequence>
<dbReference type="NCBIfam" id="TIGR01979">
    <property type="entry name" value="sufS"/>
    <property type="match status" value="1"/>
</dbReference>
<organism evidence="8">
    <name type="scientific">marine metagenome</name>
    <dbReference type="NCBI Taxonomy" id="408172"/>
    <lineage>
        <taxon>unclassified sequences</taxon>
        <taxon>metagenomes</taxon>
        <taxon>ecological metagenomes</taxon>
    </lineage>
</organism>
<dbReference type="InterPro" id="IPR016454">
    <property type="entry name" value="Cysteine_dSase"/>
</dbReference>
<dbReference type="InterPro" id="IPR015421">
    <property type="entry name" value="PyrdxlP-dep_Trfase_major"/>
</dbReference>
<evidence type="ECO:0000256" key="1">
    <source>
        <dbReference type="ARBA" id="ARBA00001933"/>
    </source>
</evidence>
<evidence type="ECO:0000313" key="8">
    <source>
        <dbReference type="EMBL" id="SUZ51025.1"/>
    </source>
</evidence>
<dbReference type="Gene3D" id="3.90.1150.10">
    <property type="entry name" value="Aspartate Aminotransferase, domain 1"/>
    <property type="match status" value="1"/>
</dbReference>
<dbReference type="PANTHER" id="PTHR43586">
    <property type="entry name" value="CYSTEINE DESULFURASE"/>
    <property type="match status" value="1"/>
</dbReference>
<evidence type="ECO:0000256" key="5">
    <source>
        <dbReference type="ARBA" id="ARBA00022898"/>
    </source>
</evidence>
<feature type="domain" description="Aminotransferase class V" evidence="7">
    <location>
        <begin position="21"/>
        <end position="389"/>
    </location>
</feature>
<dbReference type="GO" id="GO:0031071">
    <property type="term" value="F:cysteine desulfurase activity"/>
    <property type="evidence" value="ECO:0007669"/>
    <property type="project" value="UniProtKB-EC"/>
</dbReference>
<comment type="cofactor">
    <cofactor evidence="1">
        <name>pyridoxal 5'-phosphate</name>
        <dbReference type="ChEBI" id="CHEBI:597326"/>
    </cofactor>
</comment>
<dbReference type="SUPFAM" id="SSF53383">
    <property type="entry name" value="PLP-dependent transferases"/>
    <property type="match status" value="1"/>
</dbReference>
<dbReference type="EMBL" id="UINC01000201">
    <property type="protein sequence ID" value="SUZ51025.1"/>
    <property type="molecule type" value="Genomic_DNA"/>
</dbReference>
<evidence type="ECO:0000256" key="6">
    <source>
        <dbReference type="ARBA" id="ARBA00050776"/>
    </source>
</evidence>
<keyword evidence="4" id="KW-0808">Transferase</keyword>
<protein>
    <recommendedName>
        <fullName evidence="3">cysteine desulfurase</fullName>
        <ecNumber evidence="3">2.8.1.7</ecNumber>
    </recommendedName>
</protein>
<dbReference type="EC" id="2.8.1.7" evidence="3"/>
<comment type="catalytic activity">
    <reaction evidence="6">
        <text>(sulfur carrier)-H + L-cysteine = (sulfur carrier)-SH + L-alanine</text>
        <dbReference type="Rhea" id="RHEA:43892"/>
        <dbReference type="Rhea" id="RHEA-COMP:14737"/>
        <dbReference type="Rhea" id="RHEA-COMP:14739"/>
        <dbReference type="ChEBI" id="CHEBI:29917"/>
        <dbReference type="ChEBI" id="CHEBI:35235"/>
        <dbReference type="ChEBI" id="CHEBI:57972"/>
        <dbReference type="ChEBI" id="CHEBI:64428"/>
        <dbReference type="EC" id="2.8.1.7"/>
    </reaction>
</comment>
<evidence type="ECO:0000256" key="3">
    <source>
        <dbReference type="ARBA" id="ARBA00012239"/>
    </source>
</evidence>
<dbReference type="InterPro" id="IPR015422">
    <property type="entry name" value="PyrdxlP-dep_Trfase_small"/>
</dbReference>
<dbReference type="Gene3D" id="3.40.640.10">
    <property type="entry name" value="Type I PLP-dependent aspartate aminotransferase-like (Major domain)"/>
    <property type="match status" value="1"/>
</dbReference>
<dbReference type="PANTHER" id="PTHR43586:SF8">
    <property type="entry name" value="CYSTEINE DESULFURASE 1, CHLOROPLASTIC"/>
    <property type="match status" value="1"/>
</dbReference>
<dbReference type="PROSITE" id="PS00595">
    <property type="entry name" value="AA_TRANSFER_CLASS_5"/>
    <property type="match status" value="1"/>
</dbReference>
<comment type="similarity">
    <text evidence="2">Belongs to the class-V pyridoxal-phosphate-dependent aminotransferase family. Csd subfamily.</text>
</comment>
<evidence type="ECO:0000256" key="4">
    <source>
        <dbReference type="ARBA" id="ARBA00022679"/>
    </source>
</evidence>
<dbReference type="InterPro" id="IPR010970">
    <property type="entry name" value="Cys_dSase_SufS"/>
</dbReference>
<dbReference type="GO" id="GO:0030170">
    <property type="term" value="F:pyridoxal phosphate binding"/>
    <property type="evidence" value="ECO:0007669"/>
    <property type="project" value="InterPro"/>
</dbReference>
<evidence type="ECO:0000259" key="7">
    <source>
        <dbReference type="Pfam" id="PF00266"/>
    </source>
</evidence>
<reference evidence="8" key="1">
    <citation type="submission" date="2018-05" db="EMBL/GenBank/DDBJ databases">
        <authorList>
            <person name="Lanie J.A."/>
            <person name="Ng W.-L."/>
            <person name="Kazmierczak K.M."/>
            <person name="Andrzejewski T.M."/>
            <person name="Davidsen T.M."/>
            <person name="Wayne K.J."/>
            <person name="Tettelin H."/>
            <person name="Glass J.I."/>
            <person name="Rusch D."/>
            <person name="Podicherti R."/>
            <person name="Tsui H.-C.T."/>
            <person name="Winkler M.E."/>
        </authorList>
    </citation>
    <scope>NUCLEOTIDE SEQUENCE</scope>
</reference>
<proteinExistence type="inferred from homology"/>
<dbReference type="GO" id="GO:0006534">
    <property type="term" value="P:cysteine metabolic process"/>
    <property type="evidence" value="ECO:0007669"/>
    <property type="project" value="InterPro"/>
</dbReference>
<keyword evidence="5" id="KW-0663">Pyridoxal phosphate</keyword>
<dbReference type="PIRSF" id="PIRSF005572">
    <property type="entry name" value="NifS"/>
    <property type="match status" value="1"/>
</dbReference>